<evidence type="ECO:0000313" key="2">
    <source>
        <dbReference type="Proteomes" id="UP001066276"/>
    </source>
</evidence>
<protein>
    <recommendedName>
        <fullName evidence="3">Endonuclease/exonuclease/phosphatase domain-containing protein</fullName>
    </recommendedName>
</protein>
<comment type="caution">
    <text evidence="1">The sequence shown here is derived from an EMBL/GenBank/DDBJ whole genome shotgun (WGS) entry which is preliminary data.</text>
</comment>
<evidence type="ECO:0000313" key="1">
    <source>
        <dbReference type="EMBL" id="KAJ1125262.1"/>
    </source>
</evidence>
<name>A0AAV7PAC7_PLEWA</name>
<accession>A0AAV7PAC7</accession>
<reference evidence="1" key="1">
    <citation type="journal article" date="2022" name="bioRxiv">
        <title>Sequencing and chromosome-scale assembly of the giantPleurodeles waltlgenome.</title>
        <authorList>
            <person name="Brown T."/>
            <person name="Elewa A."/>
            <person name="Iarovenko S."/>
            <person name="Subramanian E."/>
            <person name="Araus A.J."/>
            <person name="Petzold A."/>
            <person name="Susuki M."/>
            <person name="Suzuki K.-i.T."/>
            <person name="Hayashi T."/>
            <person name="Toyoda A."/>
            <person name="Oliveira C."/>
            <person name="Osipova E."/>
            <person name="Leigh N.D."/>
            <person name="Simon A."/>
            <person name="Yun M.H."/>
        </authorList>
    </citation>
    <scope>NUCLEOTIDE SEQUENCE</scope>
    <source>
        <strain evidence="1">20211129_DDA</strain>
        <tissue evidence="1">Liver</tissue>
    </source>
</reference>
<dbReference type="EMBL" id="JANPWB010000011">
    <property type="protein sequence ID" value="KAJ1125262.1"/>
    <property type="molecule type" value="Genomic_DNA"/>
</dbReference>
<gene>
    <name evidence="1" type="ORF">NDU88_003695</name>
</gene>
<dbReference type="Proteomes" id="UP001066276">
    <property type="component" value="Chromosome 7"/>
</dbReference>
<keyword evidence="2" id="KW-1185">Reference proteome</keyword>
<evidence type="ECO:0008006" key="3">
    <source>
        <dbReference type="Google" id="ProtNLM"/>
    </source>
</evidence>
<dbReference type="AlphaFoldDB" id="A0AAV7PAC7"/>
<proteinExistence type="predicted"/>
<sequence>MLLFALPPERQPSGRSVFVSLTDGRYGTERLEVSGSGSCEVRRIAHTGAEAHPLSRGCWDLCRGPPGRPGSSPPVLHSVLSGFVRAVEGLRSPLPGTAGAAPEVCLHCVACRDLPRSIPSQRPAPRVTARLSDLTTLHPRPRTYLPLTYFTLMSSAGGVCFNVYAHPRKHQKALLFEQLLQKVEEIRCVNPTWDILVTGDFNTNLTYTPEPDDQLAAEKRYGQCCRRFHWYRQD</sequence>
<organism evidence="1 2">
    <name type="scientific">Pleurodeles waltl</name>
    <name type="common">Iberian ribbed newt</name>
    <dbReference type="NCBI Taxonomy" id="8319"/>
    <lineage>
        <taxon>Eukaryota</taxon>
        <taxon>Metazoa</taxon>
        <taxon>Chordata</taxon>
        <taxon>Craniata</taxon>
        <taxon>Vertebrata</taxon>
        <taxon>Euteleostomi</taxon>
        <taxon>Amphibia</taxon>
        <taxon>Batrachia</taxon>
        <taxon>Caudata</taxon>
        <taxon>Salamandroidea</taxon>
        <taxon>Salamandridae</taxon>
        <taxon>Pleurodelinae</taxon>
        <taxon>Pleurodeles</taxon>
    </lineage>
</organism>